<dbReference type="Gene3D" id="3.40.960.10">
    <property type="entry name" value="VSR Endonuclease"/>
    <property type="match status" value="1"/>
</dbReference>
<organism evidence="2 3">
    <name type="scientific">Herbiconiux ginsengi</name>
    <dbReference type="NCBI Taxonomy" id="381665"/>
    <lineage>
        <taxon>Bacteria</taxon>
        <taxon>Bacillati</taxon>
        <taxon>Actinomycetota</taxon>
        <taxon>Actinomycetes</taxon>
        <taxon>Micrococcales</taxon>
        <taxon>Microbacteriaceae</taxon>
        <taxon>Herbiconiux</taxon>
    </lineage>
</organism>
<accession>A0A1H3PX19</accession>
<feature type="domain" description="DUF559" evidence="1">
    <location>
        <begin position="196"/>
        <end position="271"/>
    </location>
</feature>
<dbReference type="EMBL" id="FNPZ01000002">
    <property type="protein sequence ID" value="SDZ05355.1"/>
    <property type="molecule type" value="Genomic_DNA"/>
</dbReference>
<proteinExistence type="predicted"/>
<dbReference type="InterPro" id="IPR007569">
    <property type="entry name" value="DUF559"/>
</dbReference>
<protein>
    <recommendedName>
        <fullName evidence="1">DUF559 domain-containing protein</fullName>
    </recommendedName>
</protein>
<gene>
    <name evidence="2" type="ORF">SAMN05216554_2145</name>
</gene>
<dbReference type="OrthoDB" id="2594539at2"/>
<reference evidence="2 3" key="1">
    <citation type="submission" date="2016-10" db="EMBL/GenBank/DDBJ databases">
        <authorList>
            <person name="de Groot N.N."/>
        </authorList>
    </citation>
    <scope>NUCLEOTIDE SEQUENCE [LARGE SCALE GENOMIC DNA]</scope>
    <source>
        <strain evidence="2 3">CGMCC 4.3491</strain>
    </source>
</reference>
<dbReference type="STRING" id="381665.SAMN05216554_2145"/>
<evidence type="ECO:0000313" key="3">
    <source>
        <dbReference type="Proteomes" id="UP000198891"/>
    </source>
</evidence>
<dbReference type="SUPFAM" id="SSF52980">
    <property type="entry name" value="Restriction endonuclease-like"/>
    <property type="match status" value="1"/>
</dbReference>
<dbReference type="InterPro" id="IPR011335">
    <property type="entry name" value="Restrct_endonuc-II-like"/>
</dbReference>
<dbReference type="Pfam" id="PF04480">
    <property type="entry name" value="DUF559"/>
    <property type="match status" value="1"/>
</dbReference>
<evidence type="ECO:0000313" key="2">
    <source>
        <dbReference type="EMBL" id="SDZ05355.1"/>
    </source>
</evidence>
<name>A0A1H3PX19_9MICO</name>
<evidence type="ECO:0000259" key="1">
    <source>
        <dbReference type="Pfam" id="PF04480"/>
    </source>
</evidence>
<keyword evidence="3" id="KW-1185">Reference proteome</keyword>
<dbReference type="RefSeq" id="WP_092553027.1">
    <property type="nucleotide sequence ID" value="NZ_FNPZ01000002.1"/>
</dbReference>
<dbReference type="AlphaFoldDB" id="A0A1H3PX19"/>
<sequence length="294" mass="31956">MSSVASLVSALGGVASCRELAEYGHPAADVTRAVRTGSVLRVRNGWVAVPTGAPENVVAAVRAGGTLSCLSALAPLTVWTADDARRHIRIRRHGVAPPAAAGVVVHRALPLVGLQSARGGVDSPEWAIAHAVLCQGRRDAVATLDSAIYRGVITRRRLESVLAQLPRRYSDLLLLCNPEAESGLETHLRLLLRSVGIDLRVQVKISGVGRVDLLIGERLVIETDGREWHSDKDSFAKDKWRDLALAERGYLVLRLSYQQVLFESERVLEVVRGIVGRGEHRWNGRHRRAGLVGL</sequence>
<dbReference type="Proteomes" id="UP000198891">
    <property type="component" value="Unassembled WGS sequence"/>
</dbReference>